<evidence type="ECO:0000313" key="20">
    <source>
        <dbReference type="EMBL" id="QWM94240.1"/>
    </source>
</evidence>
<dbReference type="InterPro" id="IPR001505">
    <property type="entry name" value="Copper_CuA"/>
</dbReference>
<feature type="transmembrane region" description="Helical" evidence="16">
    <location>
        <begin position="20"/>
        <end position="47"/>
    </location>
</feature>
<keyword evidence="6 15" id="KW-0812">Transmembrane</keyword>
<evidence type="ECO:0000256" key="6">
    <source>
        <dbReference type="ARBA" id="ARBA00022692"/>
    </source>
</evidence>
<dbReference type="AlphaFoldDB" id="A0A889QIQ9"/>
<dbReference type="Gene3D" id="2.60.40.420">
    <property type="entry name" value="Cupredoxins - blue copper proteins"/>
    <property type="match status" value="2"/>
</dbReference>
<protein>
    <recommendedName>
        <fullName evidence="3 15">Cytochrome c oxidase subunit 2</fullName>
    </recommendedName>
</protein>
<dbReference type="GO" id="GO:0004129">
    <property type="term" value="F:cytochrome-c oxidase activity"/>
    <property type="evidence" value="ECO:0007669"/>
    <property type="project" value="UniProtKB-EC"/>
</dbReference>
<organism evidence="19">
    <name type="scientific">Callista chinensis</name>
    <dbReference type="NCBI Taxonomy" id="990943"/>
    <lineage>
        <taxon>Eukaryota</taxon>
        <taxon>Metazoa</taxon>
        <taxon>Spiralia</taxon>
        <taxon>Lophotrochozoa</taxon>
        <taxon>Mollusca</taxon>
        <taxon>Bivalvia</taxon>
        <taxon>Autobranchia</taxon>
        <taxon>Heteroconchia</taxon>
        <taxon>Euheterodonta</taxon>
        <taxon>Imparidentia</taxon>
        <taxon>Neoheterodontei</taxon>
        <taxon>Venerida</taxon>
        <taxon>Veneroidea</taxon>
        <taxon>Veneridae</taxon>
        <taxon>Callista</taxon>
    </lineage>
</organism>
<dbReference type="InterPro" id="IPR008972">
    <property type="entry name" value="Cupredoxin"/>
</dbReference>
<geneLocation type="mitochondrion" evidence="19"/>
<dbReference type="GO" id="GO:0005507">
    <property type="term" value="F:copper ion binding"/>
    <property type="evidence" value="ECO:0007669"/>
    <property type="project" value="InterPro"/>
</dbReference>
<dbReference type="GeneID" id="65324631"/>
<evidence type="ECO:0000256" key="13">
    <source>
        <dbReference type="ARBA" id="ARBA00023136"/>
    </source>
</evidence>
<comment type="cofactor">
    <cofactor evidence="15">
        <name>Cu cation</name>
        <dbReference type="ChEBI" id="CHEBI:23378"/>
    </cofactor>
    <text evidence="15">Binds a copper A center.</text>
</comment>
<evidence type="ECO:0000256" key="16">
    <source>
        <dbReference type="SAM" id="Phobius"/>
    </source>
</evidence>
<feature type="transmembrane region" description="Helical" evidence="16">
    <location>
        <begin position="59"/>
        <end position="80"/>
    </location>
</feature>
<keyword evidence="11 16" id="KW-1133">Transmembrane helix</keyword>
<dbReference type="GO" id="GO:0005743">
    <property type="term" value="C:mitochondrial inner membrane"/>
    <property type="evidence" value="ECO:0007669"/>
    <property type="project" value="UniProtKB-SubCell"/>
</dbReference>
<dbReference type="Pfam" id="PF00116">
    <property type="entry name" value="COX2"/>
    <property type="match status" value="1"/>
</dbReference>
<dbReference type="CTD" id="4513"/>
<evidence type="ECO:0000313" key="19">
    <source>
        <dbReference type="EMBL" id="QRE83921.1"/>
    </source>
</evidence>
<dbReference type="EMBL" id="MW118678">
    <property type="protein sequence ID" value="QWM94240.1"/>
    <property type="molecule type" value="Genomic_DNA"/>
</dbReference>
<keyword evidence="10 15" id="KW-0249">Electron transport</keyword>
<proteinExistence type="inferred from homology"/>
<dbReference type="InterPro" id="IPR036257">
    <property type="entry name" value="Cyt_c_oxidase_su2_TM_sf"/>
</dbReference>
<evidence type="ECO:0000256" key="10">
    <source>
        <dbReference type="ARBA" id="ARBA00022982"/>
    </source>
</evidence>
<evidence type="ECO:0000256" key="5">
    <source>
        <dbReference type="ARBA" id="ARBA00022660"/>
    </source>
</evidence>
<evidence type="ECO:0000259" key="17">
    <source>
        <dbReference type="PROSITE" id="PS50857"/>
    </source>
</evidence>
<keyword evidence="9" id="KW-1278">Translocase</keyword>
<dbReference type="Gene3D" id="1.10.287.90">
    <property type="match status" value="1"/>
</dbReference>
<keyword evidence="13 15" id="KW-0472">Membrane</keyword>
<evidence type="ECO:0000256" key="1">
    <source>
        <dbReference type="ARBA" id="ARBA00004141"/>
    </source>
</evidence>
<comment type="catalytic activity">
    <reaction evidence="14">
        <text>4 Fe(II)-[cytochrome c] + O2 + 8 H(+)(in) = 4 Fe(III)-[cytochrome c] + 2 H2O + 4 H(+)(out)</text>
        <dbReference type="Rhea" id="RHEA:11436"/>
        <dbReference type="Rhea" id="RHEA-COMP:10350"/>
        <dbReference type="Rhea" id="RHEA-COMP:14399"/>
        <dbReference type="ChEBI" id="CHEBI:15377"/>
        <dbReference type="ChEBI" id="CHEBI:15378"/>
        <dbReference type="ChEBI" id="CHEBI:15379"/>
        <dbReference type="ChEBI" id="CHEBI:29033"/>
        <dbReference type="ChEBI" id="CHEBI:29034"/>
        <dbReference type="EC" id="7.1.1.9"/>
    </reaction>
    <physiologicalReaction direction="left-to-right" evidence="14">
        <dbReference type="Rhea" id="RHEA:11437"/>
    </physiologicalReaction>
</comment>
<reference evidence="20" key="2">
    <citation type="journal article" date="2021" name="Mitochondrial DNA Part B Resour">
        <title>The complete mitogenome of Callista chinensis (Bivalvia: Veneridae).</title>
        <authorList>
            <person name="Li B."/>
            <person name="Luo S."/>
        </authorList>
    </citation>
    <scope>NUCLEOTIDE SEQUENCE</scope>
</reference>
<evidence type="ECO:0000259" key="18">
    <source>
        <dbReference type="PROSITE" id="PS50999"/>
    </source>
</evidence>
<keyword evidence="15" id="KW-0999">Mitochondrion inner membrane</keyword>
<feature type="domain" description="Cytochrome oxidase subunit II copper A binding" evidence="17">
    <location>
        <begin position="91"/>
        <end position="386"/>
    </location>
</feature>
<dbReference type="PROSITE" id="PS50857">
    <property type="entry name" value="COX2_CUA"/>
    <property type="match status" value="1"/>
</dbReference>
<evidence type="ECO:0000256" key="2">
    <source>
        <dbReference type="ARBA" id="ARBA00007866"/>
    </source>
</evidence>
<dbReference type="PANTHER" id="PTHR22888">
    <property type="entry name" value="CYTOCHROME C OXIDASE, SUBUNIT II"/>
    <property type="match status" value="1"/>
</dbReference>
<evidence type="ECO:0000256" key="8">
    <source>
        <dbReference type="ARBA" id="ARBA00022842"/>
    </source>
</evidence>
<keyword evidence="7 15" id="KW-0479">Metal-binding</keyword>
<keyword evidence="15 19" id="KW-0496">Mitochondrion</keyword>
<dbReference type="RefSeq" id="YP_010121801.1">
    <property type="nucleotide sequence ID" value="NC_056193.1"/>
</dbReference>
<reference evidence="19" key="1">
    <citation type="submission" date="2020-07" db="EMBL/GenBank/DDBJ databases">
        <title>The complete mitogenome of Callista chinensis (Bivalvia:Veneridae).</title>
        <authorList>
            <person name="Li B."/>
            <person name="Luo S."/>
        </authorList>
    </citation>
    <scope>NUCLEOTIDE SEQUENCE</scope>
</reference>
<keyword evidence="5 15" id="KW-0679">Respiratory chain</keyword>
<comment type="similarity">
    <text evidence="2 15">Belongs to the cytochrome c oxidase subunit 2 family.</text>
</comment>
<evidence type="ECO:0000256" key="11">
    <source>
        <dbReference type="ARBA" id="ARBA00022989"/>
    </source>
</evidence>
<dbReference type="InterPro" id="IPR002429">
    <property type="entry name" value="CcO_II-like_C"/>
</dbReference>
<dbReference type="Pfam" id="PF02790">
    <property type="entry name" value="COX2_TM"/>
    <property type="match status" value="1"/>
</dbReference>
<evidence type="ECO:0000256" key="14">
    <source>
        <dbReference type="ARBA" id="ARBA00049512"/>
    </source>
</evidence>
<sequence>MYFPDANTKMAFNLFHYHDLVMVVMVVVLVLVLGFMILFSFSGFFVGVSMDLEWTKNEWLEFCWGMAPFFFLAFLGYFSLINLYNMEVGDKVDFLVKVTGHQWYWEYRYDVDFDKMKLKGEFIDYIWSWLSCNPVDELNDGDLYSEKLSYSQFDYSKGELPQSDEELFSCFWKVLISKCSSVDLFSLVEDSAYKSAGSLLTGVGLKLNNFCINSDLYSTYLKGVVNLLSNLVEIVGFNVNNSSEVLTDSLISGTSVLKGVASLFMNGDWYYKYDSYIVPEDYLESPMSSSNTGFRNQDVSIPCYLARGMKNEVVISTADVFHSWGVGELGVKADAVPGRHNAVKVIPLHPGMAFGFCYELCGAGHSQMPITVFISNLEDIKWIIKSGILSSEYCSEFFSSMV</sequence>
<feature type="domain" description="Cytochrome oxidase subunit II transmembrane region profile" evidence="18">
    <location>
        <begin position="1"/>
        <end position="90"/>
    </location>
</feature>
<dbReference type="InterPro" id="IPR011759">
    <property type="entry name" value="Cyt_c_oxidase_su2_TM_dom"/>
</dbReference>
<comment type="function">
    <text evidence="15">Component of the cytochrome c oxidase, the last enzyme in the mitochondrial electron transport chain which drives oxidative phosphorylation. The respiratory chain contains 3 multisubunit complexes succinate dehydrogenase (complex II, CII), ubiquinol-cytochrome c oxidoreductase (cytochrome b-c1 complex, complex III, CIII) and cytochrome c oxidase (complex IV, CIV), that cooperate to transfer electrons derived from NADH and succinate to molecular oxygen, creating an electrochemical gradient over the inner membrane that drives transmembrane transport and the ATP synthase. Cytochrome c oxidase is the component of the respiratory chain that catalyzes the reduction of oxygen to water. Electrons originating from reduced cytochrome c in the intermembrane space (IMS) are transferred via the dinuclear copper A center (CU(A)) of subunit 2 and heme A of subunit 1 to the active site in subunit 1, a binuclear center (BNC) formed by heme A3 and copper B (CU(B)). The BNC reduces molecular oxygen to 2 water molecules using 4 electrons from cytochrome c in the IMS and 4 protons from the mitochondrial matrix.</text>
</comment>
<keyword evidence="8" id="KW-0460">Magnesium</keyword>
<dbReference type="PROSITE" id="PS50999">
    <property type="entry name" value="COX2_TM"/>
    <property type="match status" value="1"/>
</dbReference>
<dbReference type="PROSITE" id="PS00078">
    <property type="entry name" value="COX2"/>
    <property type="match status" value="1"/>
</dbReference>
<dbReference type="PANTHER" id="PTHR22888:SF9">
    <property type="entry name" value="CYTOCHROME C OXIDASE SUBUNIT 2"/>
    <property type="match status" value="1"/>
</dbReference>
<evidence type="ECO:0000256" key="4">
    <source>
        <dbReference type="ARBA" id="ARBA00022448"/>
    </source>
</evidence>
<keyword evidence="4 15" id="KW-0813">Transport</keyword>
<comment type="subcellular location">
    <subcellularLocation>
        <location evidence="1">Membrane</location>
        <topology evidence="1">Multi-pass membrane protein</topology>
    </subcellularLocation>
    <subcellularLocation>
        <location evidence="15">Mitochondrion inner membrane</location>
        <topology evidence="15">Multi-pass membrane protein</topology>
    </subcellularLocation>
</comment>
<name>A0A889QIQ9_9BIVA</name>
<dbReference type="SUPFAM" id="SSF81464">
    <property type="entry name" value="Cytochrome c oxidase subunit II-like, transmembrane region"/>
    <property type="match status" value="1"/>
</dbReference>
<evidence type="ECO:0000256" key="9">
    <source>
        <dbReference type="ARBA" id="ARBA00022967"/>
    </source>
</evidence>
<dbReference type="SUPFAM" id="SSF49503">
    <property type="entry name" value="Cupredoxins"/>
    <property type="match status" value="1"/>
</dbReference>
<evidence type="ECO:0000256" key="12">
    <source>
        <dbReference type="ARBA" id="ARBA00023008"/>
    </source>
</evidence>
<dbReference type="GO" id="GO:0042773">
    <property type="term" value="P:ATP synthesis coupled electron transport"/>
    <property type="evidence" value="ECO:0007669"/>
    <property type="project" value="TreeGrafter"/>
</dbReference>
<evidence type="ECO:0000256" key="3">
    <source>
        <dbReference type="ARBA" id="ARBA00015946"/>
    </source>
</evidence>
<keyword evidence="12 15" id="KW-0186">Copper</keyword>
<dbReference type="InterPro" id="IPR045187">
    <property type="entry name" value="CcO_II"/>
</dbReference>
<evidence type="ECO:0000256" key="15">
    <source>
        <dbReference type="RuleBase" id="RU000457"/>
    </source>
</evidence>
<evidence type="ECO:0000256" key="7">
    <source>
        <dbReference type="ARBA" id="ARBA00022723"/>
    </source>
</evidence>
<gene>
    <name evidence="19" type="primary">COX2</name>
    <name evidence="20" type="synonym">cox2</name>
</gene>
<accession>A0A889QIQ9</accession>
<dbReference type="EMBL" id="MT742541">
    <property type="protein sequence ID" value="QRE83921.1"/>
    <property type="molecule type" value="Genomic_DNA"/>
</dbReference>